<feature type="domain" description="DNA polymerase III delta N-terminal" evidence="5">
    <location>
        <begin position="24"/>
        <end position="130"/>
    </location>
</feature>
<dbReference type="Gene3D" id="3.40.50.300">
    <property type="entry name" value="P-loop containing nucleotide triphosphate hydrolases"/>
    <property type="match status" value="1"/>
</dbReference>
<keyword evidence="2" id="KW-0548">Nucleotidyltransferase</keyword>
<evidence type="ECO:0000256" key="1">
    <source>
        <dbReference type="ARBA" id="ARBA00022679"/>
    </source>
</evidence>
<protein>
    <submittedName>
        <fullName evidence="6">DNA polymerase III subunit delta</fullName>
    </submittedName>
</protein>
<keyword evidence="3" id="KW-0235">DNA replication</keyword>
<dbReference type="InterPro" id="IPR005790">
    <property type="entry name" value="DNA_polIII_delta"/>
</dbReference>
<dbReference type="EMBL" id="PSQJ01000001">
    <property type="protein sequence ID" value="PTL87004.1"/>
    <property type="molecule type" value="Genomic_DNA"/>
</dbReference>
<dbReference type="GO" id="GO:0006261">
    <property type="term" value="P:DNA-templated DNA replication"/>
    <property type="evidence" value="ECO:0007669"/>
    <property type="project" value="TreeGrafter"/>
</dbReference>
<dbReference type="PANTHER" id="PTHR34388:SF1">
    <property type="entry name" value="DNA POLYMERASE III SUBUNIT DELTA"/>
    <property type="match status" value="1"/>
</dbReference>
<dbReference type="InterPro" id="IPR027417">
    <property type="entry name" value="P-loop_NTPase"/>
</dbReference>
<reference evidence="7" key="1">
    <citation type="submission" date="2018-02" db="EMBL/GenBank/DDBJ databases">
        <title>Genome sequence of Candidatus Liberibacter europaeus.</title>
        <authorList>
            <person name="Frampton R.A."/>
            <person name="Thompson S.M."/>
            <person name="David C."/>
            <person name="Addison S.M."/>
            <person name="Smith G.R."/>
        </authorList>
    </citation>
    <scope>NUCLEOTIDE SEQUENCE [LARGE SCALE GENOMIC DNA]</scope>
</reference>
<keyword evidence="4" id="KW-0239">DNA-directed DNA polymerase</keyword>
<dbReference type="PANTHER" id="PTHR34388">
    <property type="entry name" value="DNA POLYMERASE III SUBUNIT DELTA"/>
    <property type="match status" value="1"/>
</dbReference>
<dbReference type="Gene3D" id="1.10.8.60">
    <property type="match status" value="1"/>
</dbReference>
<gene>
    <name evidence="6" type="ORF">C4617_00950</name>
</gene>
<dbReference type="NCBIfam" id="TIGR01128">
    <property type="entry name" value="holA"/>
    <property type="match status" value="1"/>
</dbReference>
<evidence type="ECO:0000256" key="4">
    <source>
        <dbReference type="ARBA" id="ARBA00022932"/>
    </source>
</evidence>
<evidence type="ECO:0000259" key="5">
    <source>
        <dbReference type="Pfam" id="PF06144"/>
    </source>
</evidence>
<dbReference type="GO" id="GO:0009360">
    <property type="term" value="C:DNA polymerase III complex"/>
    <property type="evidence" value="ECO:0007669"/>
    <property type="project" value="InterPro"/>
</dbReference>
<dbReference type="Pfam" id="PF06144">
    <property type="entry name" value="DNA_pol3_delta"/>
    <property type="match status" value="1"/>
</dbReference>
<keyword evidence="1" id="KW-0808">Transferase</keyword>
<sequence length="346" mass="40185">MAEIKSYEFEKENIDKLLFNYCMFIFYGSDKGLVSELIAKLKKKIGSSYCDPISFVTLNSIDIQKNPEKIWHEINSISLFNKRKVIFIENLSPEKKVLDCLEAIIISKKINNILIIIKSAEIKGENRLRKMGKEHSPILCISCYPDKKINLINLMKEELLYDKKRLSIEAKHILLECLGGDRIASRNELQKLSSYCLEEDIINEEHVKDIISNTHILYIEEIIDTSMIGDVHKSILLVENFFSSKMSSHALLHGVLKRLQLLDKIHTEIEFSSTSIMDAVDKLEKTRILKKRLLLQKLIKIWNKNNVKKFLYKIDRGIQLIRKNNALDKIIVFQSILSITQIAHRK</sequence>
<evidence type="ECO:0000256" key="2">
    <source>
        <dbReference type="ARBA" id="ARBA00022695"/>
    </source>
</evidence>
<dbReference type="GO" id="GO:0003887">
    <property type="term" value="F:DNA-directed DNA polymerase activity"/>
    <property type="evidence" value="ECO:0007669"/>
    <property type="project" value="UniProtKB-KW"/>
</dbReference>
<organism evidence="6 7">
    <name type="scientific">Candidatus Liberibacter europaeus</name>
    <dbReference type="NCBI Taxonomy" id="744859"/>
    <lineage>
        <taxon>Bacteria</taxon>
        <taxon>Pseudomonadati</taxon>
        <taxon>Pseudomonadota</taxon>
        <taxon>Alphaproteobacteria</taxon>
        <taxon>Hyphomicrobiales</taxon>
        <taxon>Rhizobiaceae</taxon>
        <taxon>Liberibacter</taxon>
    </lineage>
</organism>
<dbReference type="AlphaFoldDB" id="A0A2T4VYZ7"/>
<evidence type="ECO:0000256" key="3">
    <source>
        <dbReference type="ARBA" id="ARBA00022705"/>
    </source>
</evidence>
<name>A0A2T4VYZ7_9HYPH</name>
<dbReference type="SUPFAM" id="SSF52540">
    <property type="entry name" value="P-loop containing nucleoside triphosphate hydrolases"/>
    <property type="match status" value="1"/>
</dbReference>
<dbReference type="Proteomes" id="UP000240811">
    <property type="component" value="Unassembled WGS sequence"/>
</dbReference>
<evidence type="ECO:0000313" key="7">
    <source>
        <dbReference type="Proteomes" id="UP000240811"/>
    </source>
</evidence>
<dbReference type="InterPro" id="IPR010372">
    <property type="entry name" value="DNA_pol3_delta_N"/>
</dbReference>
<dbReference type="GO" id="GO:0003677">
    <property type="term" value="F:DNA binding"/>
    <property type="evidence" value="ECO:0007669"/>
    <property type="project" value="InterPro"/>
</dbReference>
<evidence type="ECO:0000313" key="6">
    <source>
        <dbReference type="EMBL" id="PTL87004.1"/>
    </source>
</evidence>
<comment type="caution">
    <text evidence="6">The sequence shown here is derived from an EMBL/GenBank/DDBJ whole genome shotgun (WGS) entry which is preliminary data.</text>
</comment>
<proteinExistence type="predicted"/>
<accession>A0A2T4VYZ7</accession>